<protein>
    <submittedName>
        <fullName evidence="3">CYTH domain-containing protein</fullName>
    </submittedName>
</protein>
<dbReference type="InterPro" id="IPR033469">
    <property type="entry name" value="CYTH-like_dom_sf"/>
</dbReference>
<reference evidence="3 4" key="1">
    <citation type="submission" date="2020-07" db="EMBL/GenBank/DDBJ databases">
        <title>Genomic Encyclopedia of Type Strains, Phase IV (KMG-IV): sequencing the most valuable type-strain genomes for metagenomic binning, comparative biology and taxonomic classification.</title>
        <authorList>
            <person name="Goeker M."/>
        </authorList>
    </citation>
    <scope>NUCLEOTIDE SEQUENCE [LARGE SCALE GENOMIC DNA]</scope>
    <source>
        <strain evidence="3 4">DSM 29043</strain>
    </source>
</reference>
<accession>A0A7Z0BVH1</accession>
<dbReference type="AlphaFoldDB" id="A0A7Z0BVH1"/>
<dbReference type="InterPro" id="IPR023577">
    <property type="entry name" value="CYTH_domain"/>
</dbReference>
<dbReference type="Proteomes" id="UP000522081">
    <property type="component" value="Unassembled WGS sequence"/>
</dbReference>
<feature type="domain" description="CYTH" evidence="2">
    <location>
        <begin position="2"/>
        <end position="152"/>
    </location>
</feature>
<evidence type="ECO:0000259" key="2">
    <source>
        <dbReference type="PROSITE" id="PS51707"/>
    </source>
</evidence>
<dbReference type="SMART" id="SM01118">
    <property type="entry name" value="CYTH"/>
    <property type="match status" value="1"/>
</dbReference>
<dbReference type="RefSeq" id="WP_179408078.1">
    <property type="nucleotide sequence ID" value="NZ_BMGF01000004.1"/>
</dbReference>
<dbReference type="InterPro" id="IPR012042">
    <property type="entry name" value="NeuTTM/CthTTM-like"/>
</dbReference>
<proteinExistence type="predicted"/>
<feature type="active site" description="Proton acceptor" evidence="1">
    <location>
        <position position="30"/>
    </location>
</feature>
<dbReference type="CDD" id="cd07891">
    <property type="entry name" value="CYTH-like_CthTTM-like_1"/>
    <property type="match status" value="1"/>
</dbReference>
<comment type="caution">
    <text evidence="3">The sequence shown here is derived from an EMBL/GenBank/DDBJ whole genome shotgun (WGS) entry which is preliminary data.</text>
</comment>
<name>A0A7Z0BVH1_9SPHN</name>
<gene>
    <name evidence="3" type="ORF">FHS75_002590</name>
</gene>
<dbReference type="PIRSF" id="PIRSF016487">
    <property type="entry name" value="CYTH_UCP016487"/>
    <property type="match status" value="1"/>
</dbReference>
<dbReference type="EMBL" id="JACBZF010000004">
    <property type="protein sequence ID" value="NYH96258.1"/>
    <property type="molecule type" value="Genomic_DNA"/>
</dbReference>
<sequence>MASEIERKFLVTGDGWRDKATDCLHIVQCYLAQREDVEVRIRVTDGQKARLTVKSGNAEKVRSEFEYSIPVPDAREMMRFREGRMIEKRRYIVPREDGRHWEVDVFEGDLEGLILAEVEFEDGDGSGEIDLPGWLGEEVTGDGRYYNSVLARTG</sequence>
<dbReference type="PANTHER" id="PTHR40114">
    <property type="entry name" value="SLR0698 PROTEIN"/>
    <property type="match status" value="1"/>
</dbReference>
<dbReference type="Gene3D" id="2.40.320.10">
    <property type="entry name" value="Hypothetical Protein Pfu-838710-001"/>
    <property type="match status" value="1"/>
</dbReference>
<dbReference type="Pfam" id="PF01928">
    <property type="entry name" value="CYTH"/>
    <property type="match status" value="1"/>
</dbReference>
<dbReference type="SUPFAM" id="SSF55154">
    <property type="entry name" value="CYTH-like phosphatases"/>
    <property type="match status" value="1"/>
</dbReference>
<dbReference type="PANTHER" id="PTHR40114:SF1">
    <property type="entry name" value="SLR0698 PROTEIN"/>
    <property type="match status" value="1"/>
</dbReference>
<evidence type="ECO:0000313" key="4">
    <source>
        <dbReference type="Proteomes" id="UP000522081"/>
    </source>
</evidence>
<organism evidence="3 4">
    <name type="scientific">Novosphingobium marinum</name>
    <dbReference type="NCBI Taxonomy" id="1514948"/>
    <lineage>
        <taxon>Bacteria</taxon>
        <taxon>Pseudomonadati</taxon>
        <taxon>Pseudomonadota</taxon>
        <taxon>Alphaproteobacteria</taxon>
        <taxon>Sphingomonadales</taxon>
        <taxon>Sphingomonadaceae</taxon>
        <taxon>Novosphingobium</taxon>
    </lineage>
</organism>
<dbReference type="PROSITE" id="PS51707">
    <property type="entry name" value="CYTH"/>
    <property type="match status" value="1"/>
</dbReference>
<evidence type="ECO:0000313" key="3">
    <source>
        <dbReference type="EMBL" id="NYH96258.1"/>
    </source>
</evidence>
<keyword evidence="4" id="KW-1185">Reference proteome</keyword>
<evidence type="ECO:0000256" key="1">
    <source>
        <dbReference type="PIRSR" id="PIRSR016487-1"/>
    </source>
</evidence>